<accession>A0A423TEU0</accession>
<organism evidence="3 4">
    <name type="scientific">Penaeus vannamei</name>
    <name type="common">Whiteleg shrimp</name>
    <name type="synonym">Litopenaeus vannamei</name>
    <dbReference type="NCBI Taxonomy" id="6689"/>
    <lineage>
        <taxon>Eukaryota</taxon>
        <taxon>Metazoa</taxon>
        <taxon>Ecdysozoa</taxon>
        <taxon>Arthropoda</taxon>
        <taxon>Crustacea</taxon>
        <taxon>Multicrustacea</taxon>
        <taxon>Malacostraca</taxon>
        <taxon>Eumalacostraca</taxon>
        <taxon>Eucarida</taxon>
        <taxon>Decapoda</taxon>
        <taxon>Dendrobranchiata</taxon>
        <taxon>Penaeoidea</taxon>
        <taxon>Penaeidae</taxon>
        <taxon>Penaeus</taxon>
    </lineage>
</organism>
<evidence type="ECO:0000256" key="2">
    <source>
        <dbReference type="SAM" id="MobiDB-lite"/>
    </source>
</evidence>
<feature type="repeat" description="ANK" evidence="1">
    <location>
        <begin position="161"/>
        <end position="193"/>
    </location>
</feature>
<dbReference type="PROSITE" id="PS50088">
    <property type="entry name" value="ANK_REPEAT"/>
    <property type="match status" value="1"/>
</dbReference>
<proteinExistence type="predicted"/>
<dbReference type="Pfam" id="PF13637">
    <property type="entry name" value="Ank_4"/>
    <property type="match status" value="1"/>
</dbReference>
<dbReference type="AlphaFoldDB" id="A0A423TEU0"/>
<gene>
    <name evidence="3" type="ORF">C7M84_006472</name>
</gene>
<evidence type="ECO:0000256" key="1">
    <source>
        <dbReference type="PROSITE-ProRule" id="PRU00023"/>
    </source>
</evidence>
<dbReference type="Gene3D" id="1.25.40.20">
    <property type="entry name" value="Ankyrin repeat-containing domain"/>
    <property type="match status" value="1"/>
</dbReference>
<dbReference type="SUPFAM" id="SSF48403">
    <property type="entry name" value="Ankyrin repeat"/>
    <property type="match status" value="1"/>
</dbReference>
<name>A0A423TEU0_PENVA</name>
<evidence type="ECO:0000313" key="4">
    <source>
        <dbReference type="Proteomes" id="UP000283509"/>
    </source>
</evidence>
<feature type="region of interest" description="Disordered" evidence="2">
    <location>
        <begin position="188"/>
        <end position="210"/>
    </location>
</feature>
<reference evidence="3 4" key="2">
    <citation type="submission" date="2019-01" db="EMBL/GenBank/DDBJ databases">
        <title>The decoding of complex shrimp genome reveals the adaptation for benthos swimmer, frequently molting mechanism and breeding impact on genome.</title>
        <authorList>
            <person name="Sun Y."/>
            <person name="Gao Y."/>
            <person name="Yu Y."/>
        </authorList>
    </citation>
    <scope>NUCLEOTIDE SEQUENCE [LARGE SCALE GENOMIC DNA]</scope>
    <source>
        <tissue evidence="3">Muscle</tissue>
    </source>
</reference>
<dbReference type="STRING" id="6689.A0A423TEU0"/>
<keyword evidence="1" id="KW-0040">ANK repeat</keyword>
<reference evidence="3 4" key="1">
    <citation type="submission" date="2018-04" db="EMBL/GenBank/DDBJ databases">
        <authorList>
            <person name="Zhang X."/>
            <person name="Yuan J."/>
            <person name="Li F."/>
            <person name="Xiang J."/>
        </authorList>
    </citation>
    <scope>NUCLEOTIDE SEQUENCE [LARGE SCALE GENOMIC DNA]</scope>
    <source>
        <tissue evidence="3">Muscle</tissue>
    </source>
</reference>
<comment type="caution">
    <text evidence="3">The sequence shown here is derived from an EMBL/GenBank/DDBJ whole genome shotgun (WGS) entry which is preliminary data.</text>
</comment>
<dbReference type="InterPro" id="IPR002110">
    <property type="entry name" value="Ankyrin_rpt"/>
</dbReference>
<protein>
    <submittedName>
        <fullName evidence="3">Uncharacterized protein</fullName>
    </submittedName>
</protein>
<dbReference type="InterPro" id="IPR036770">
    <property type="entry name" value="Ankyrin_rpt-contain_sf"/>
</dbReference>
<evidence type="ECO:0000313" key="3">
    <source>
        <dbReference type="EMBL" id="ROT75009.1"/>
    </source>
</evidence>
<keyword evidence="4" id="KW-1185">Reference proteome</keyword>
<dbReference type="EMBL" id="QCYY01001821">
    <property type="protein sequence ID" value="ROT75009.1"/>
    <property type="molecule type" value="Genomic_DNA"/>
</dbReference>
<dbReference type="Proteomes" id="UP000283509">
    <property type="component" value="Unassembled WGS sequence"/>
</dbReference>
<sequence length="270" mass="29045">MSTVAKGCPRRQHTLQKASLACASWKKPGDGGELPSLDSGLFSIDSVELSSQLSLTSQATSTSMVTLASQVTAVTQVSALTQVSTETQVSVSSKAPSVTSKPKPDVNLDCLTEEEYRALTPIILQTHLCKNLRVEKRYGRLNVLRWLLLDAGMPGIDRTQGGALALHYAAARGCLECVKLLVETSPDFSPRPYPSRDSRALNHRTPPPDSVQLAQTAGSDLARAGQCALSNPPTLRRPREGVEKDVVYIVQCLSSFLLLRGVSLLGLCFV</sequence>